<evidence type="ECO:0000256" key="2">
    <source>
        <dbReference type="ARBA" id="ARBA00023125"/>
    </source>
</evidence>
<accession>A0ABT0UIQ4</accession>
<evidence type="ECO:0000313" key="5">
    <source>
        <dbReference type="EMBL" id="MCM2388320.1"/>
    </source>
</evidence>
<dbReference type="PROSITE" id="PS01124">
    <property type="entry name" value="HTH_ARAC_FAMILY_2"/>
    <property type="match status" value="1"/>
</dbReference>
<comment type="caution">
    <text evidence="5">The sequence shown here is derived from an EMBL/GenBank/DDBJ whole genome shotgun (WGS) entry which is preliminary data.</text>
</comment>
<protein>
    <submittedName>
        <fullName evidence="5">AraC family transcriptional regulator</fullName>
    </submittedName>
</protein>
<dbReference type="EMBL" id="JAMQAW010000007">
    <property type="protein sequence ID" value="MCM2388320.1"/>
    <property type="molecule type" value="Genomic_DNA"/>
</dbReference>
<dbReference type="Gene3D" id="1.10.10.60">
    <property type="entry name" value="Homeodomain-like"/>
    <property type="match status" value="1"/>
</dbReference>
<evidence type="ECO:0000313" key="6">
    <source>
        <dbReference type="Proteomes" id="UP001431429"/>
    </source>
</evidence>
<dbReference type="Proteomes" id="UP001431429">
    <property type="component" value="Unassembled WGS sequence"/>
</dbReference>
<reference evidence="5" key="1">
    <citation type="submission" date="2022-06" db="EMBL/GenBank/DDBJ databases">
        <title>Genome public.</title>
        <authorList>
            <person name="Sun Q."/>
        </authorList>
    </citation>
    <scope>NUCLEOTIDE SEQUENCE</scope>
    <source>
        <strain evidence="5">CWNU-1</strain>
    </source>
</reference>
<evidence type="ECO:0000259" key="4">
    <source>
        <dbReference type="PROSITE" id="PS01124"/>
    </source>
</evidence>
<dbReference type="RefSeq" id="WP_250918661.1">
    <property type="nucleotide sequence ID" value="NZ_JAMQAW010000007.1"/>
</dbReference>
<dbReference type="Pfam" id="PF12833">
    <property type="entry name" value="HTH_18"/>
    <property type="match status" value="1"/>
</dbReference>
<dbReference type="SMART" id="SM00342">
    <property type="entry name" value="HTH_ARAC"/>
    <property type="match status" value="1"/>
</dbReference>
<evidence type="ECO:0000256" key="1">
    <source>
        <dbReference type="ARBA" id="ARBA00023015"/>
    </source>
</evidence>
<dbReference type="InterPro" id="IPR009057">
    <property type="entry name" value="Homeodomain-like_sf"/>
</dbReference>
<keyword evidence="3" id="KW-0804">Transcription</keyword>
<sequence length="312" mass="33893">MDEYASARLVGLVQGALAAEGIHTVAPTGDGALLPFDAKRRFLTGVAREYGLLPLLRVGSLLSAHTSDPAVSALLSAVDPHDLFHRWQRLERFTHSRHRVEIVEQGPGRLVAEHVGPRSAPPEPAEDALVLGVLTALLSLTGAGDVMVTVGRDRPVTVMAHGAFTAPPPTDDSGWWRFTWSDAARDVRVRTADTGKDTVARTRRMLRADLARRWALADLATELRLPVRSIQRRLTGVGGFSGLIATVRTEAAAELLMQSRHPVGVVGFACGYADQPHFTRHFKRHTAMTPAAYRAAFRLSPPVQAPTRTTHP</sequence>
<proteinExistence type="predicted"/>
<evidence type="ECO:0000256" key="3">
    <source>
        <dbReference type="ARBA" id="ARBA00023163"/>
    </source>
</evidence>
<feature type="domain" description="HTH araC/xylS-type" evidence="4">
    <location>
        <begin position="200"/>
        <end position="296"/>
    </location>
</feature>
<dbReference type="InterPro" id="IPR018060">
    <property type="entry name" value="HTH_AraC"/>
</dbReference>
<organism evidence="5 6">
    <name type="scientific">Streptomyces albipurpureus</name>
    <dbReference type="NCBI Taxonomy" id="2897419"/>
    <lineage>
        <taxon>Bacteria</taxon>
        <taxon>Bacillati</taxon>
        <taxon>Actinomycetota</taxon>
        <taxon>Actinomycetes</taxon>
        <taxon>Kitasatosporales</taxon>
        <taxon>Streptomycetaceae</taxon>
        <taxon>Streptomyces</taxon>
    </lineage>
</organism>
<keyword evidence="2" id="KW-0238">DNA-binding</keyword>
<keyword evidence="1" id="KW-0805">Transcription regulation</keyword>
<dbReference type="SUPFAM" id="SSF46689">
    <property type="entry name" value="Homeodomain-like"/>
    <property type="match status" value="1"/>
</dbReference>
<name>A0ABT0UIQ4_9ACTN</name>
<keyword evidence="6" id="KW-1185">Reference proteome</keyword>
<gene>
    <name evidence="5" type="ORF">NBG84_08415</name>
</gene>
<dbReference type="PANTHER" id="PTHR47894:SF1">
    <property type="entry name" value="HTH-TYPE TRANSCRIPTIONAL REGULATOR VQSM"/>
    <property type="match status" value="1"/>
</dbReference>
<dbReference type="PANTHER" id="PTHR47894">
    <property type="entry name" value="HTH-TYPE TRANSCRIPTIONAL REGULATOR GADX"/>
    <property type="match status" value="1"/>
</dbReference>